<evidence type="ECO:0000256" key="2">
    <source>
        <dbReference type="ARBA" id="ARBA00022692"/>
    </source>
</evidence>
<protein>
    <submittedName>
        <fullName evidence="7">ABC-2 type transport system permease protein</fullName>
    </submittedName>
</protein>
<evidence type="ECO:0000256" key="5">
    <source>
        <dbReference type="SAM" id="Phobius"/>
    </source>
</evidence>
<comment type="subcellular location">
    <subcellularLocation>
        <location evidence="1">Membrane</location>
        <topology evidence="1">Multi-pass membrane protein</topology>
    </subcellularLocation>
</comment>
<gene>
    <name evidence="7" type="ORF">SAMN02745217_01834</name>
</gene>
<name>A0A1M7Y7A3_9FIRM</name>
<evidence type="ECO:0000256" key="3">
    <source>
        <dbReference type="ARBA" id="ARBA00022989"/>
    </source>
</evidence>
<feature type="transmembrane region" description="Helical" evidence="5">
    <location>
        <begin position="229"/>
        <end position="249"/>
    </location>
</feature>
<dbReference type="PANTHER" id="PTHR43027:SF1">
    <property type="entry name" value="DOXORUBICIN RESISTANCE ABC TRANSPORTER PERMEASE PROTEIN DRRC-RELATED"/>
    <property type="match status" value="1"/>
</dbReference>
<evidence type="ECO:0000259" key="6">
    <source>
        <dbReference type="Pfam" id="PF12698"/>
    </source>
</evidence>
<proteinExistence type="predicted"/>
<dbReference type="GO" id="GO:0016020">
    <property type="term" value="C:membrane"/>
    <property type="evidence" value="ECO:0007669"/>
    <property type="project" value="UniProtKB-SubCell"/>
</dbReference>
<feature type="transmembrane region" description="Helical" evidence="5">
    <location>
        <begin position="261"/>
        <end position="280"/>
    </location>
</feature>
<dbReference type="PANTHER" id="PTHR43027">
    <property type="entry name" value="DOXORUBICIN RESISTANCE ABC TRANSPORTER PERMEASE PROTEIN DRRC-RELATED"/>
    <property type="match status" value="1"/>
</dbReference>
<organism evidence="7 8">
    <name type="scientific">Anaerocolumna xylanovorans DSM 12503</name>
    <dbReference type="NCBI Taxonomy" id="1121345"/>
    <lineage>
        <taxon>Bacteria</taxon>
        <taxon>Bacillati</taxon>
        <taxon>Bacillota</taxon>
        <taxon>Clostridia</taxon>
        <taxon>Lachnospirales</taxon>
        <taxon>Lachnospiraceae</taxon>
        <taxon>Anaerocolumna</taxon>
    </lineage>
</organism>
<dbReference type="EMBL" id="FRFD01000005">
    <property type="protein sequence ID" value="SHO48406.1"/>
    <property type="molecule type" value="Genomic_DNA"/>
</dbReference>
<sequence length="383" mass="42406">MFLHLLKYKLKSLFREKDLLGWVFAFPLVLGTFFYLAFGNMMNSDEYNFNPVPVAFVSEGNTDATFESVLDSLSKDTKDRIFEVTKTGEGNAKELLKKGRIDGIIYTSPELSVMVSGDGINKTIIKSFLEGYLKNKAIYEQIGSTHPEKLESAVSILSKNISFNKEISFSNTKMNSLSQYFFALIAMTCLYGSFMGSRAVEDIQANLSAIGARRGIAPAHKLKVIFADYLGAVIVNYSSILILFFYLIVILKIDFGTRIPYILATGFLGSVIGVSMGTFTGSISKISASLKGAIMSALSLILSFLSGLMIGNMKDIVEHHAPLLNRINPAALITDCLYSLNMYESFDRFYSDIAIMGVIAALLITGSYLLLRRTRYENIPSLF</sequence>
<keyword evidence="8" id="KW-1185">Reference proteome</keyword>
<dbReference type="OrthoDB" id="9771731at2"/>
<feature type="transmembrane region" description="Helical" evidence="5">
    <location>
        <begin position="20"/>
        <end position="38"/>
    </location>
</feature>
<keyword evidence="3 5" id="KW-1133">Transmembrane helix</keyword>
<dbReference type="AlphaFoldDB" id="A0A1M7Y7A3"/>
<evidence type="ECO:0000256" key="4">
    <source>
        <dbReference type="ARBA" id="ARBA00023136"/>
    </source>
</evidence>
<dbReference type="GO" id="GO:0140359">
    <property type="term" value="F:ABC-type transporter activity"/>
    <property type="evidence" value="ECO:0007669"/>
    <property type="project" value="InterPro"/>
</dbReference>
<dbReference type="InterPro" id="IPR013525">
    <property type="entry name" value="ABC2_TM"/>
</dbReference>
<evidence type="ECO:0000313" key="7">
    <source>
        <dbReference type="EMBL" id="SHO48406.1"/>
    </source>
</evidence>
<dbReference type="Proteomes" id="UP000184612">
    <property type="component" value="Unassembled WGS sequence"/>
</dbReference>
<dbReference type="STRING" id="1121345.SAMN02745217_01834"/>
<reference evidence="7 8" key="1">
    <citation type="submission" date="2016-12" db="EMBL/GenBank/DDBJ databases">
        <authorList>
            <person name="Song W.-J."/>
            <person name="Kurnit D.M."/>
        </authorList>
    </citation>
    <scope>NUCLEOTIDE SEQUENCE [LARGE SCALE GENOMIC DNA]</scope>
    <source>
        <strain evidence="7 8">DSM 12503</strain>
    </source>
</reference>
<dbReference type="RefSeq" id="WP_073588550.1">
    <property type="nucleotide sequence ID" value="NZ_FRFD01000005.1"/>
</dbReference>
<keyword evidence="4 5" id="KW-0472">Membrane</keyword>
<accession>A0A1M7Y7A3</accession>
<feature type="domain" description="ABC-2 type transporter transmembrane" evidence="6">
    <location>
        <begin position="19"/>
        <end position="368"/>
    </location>
</feature>
<evidence type="ECO:0000256" key="1">
    <source>
        <dbReference type="ARBA" id="ARBA00004141"/>
    </source>
</evidence>
<feature type="transmembrane region" description="Helical" evidence="5">
    <location>
        <begin position="292"/>
        <end position="311"/>
    </location>
</feature>
<keyword evidence="2 5" id="KW-0812">Transmembrane</keyword>
<dbReference type="InterPro" id="IPR052902">
    <property type="entry name" value="ABC-2_transporter"/>
</dbReference>
<dbReference type="Pfam" id="PF12698">
    <property type="entry name" value="ABC2_membrane_3"/>
    <property type="match status" value="1"/>
</dbReference>
<evidence type="ECO:0000313" key="8">
    <source>
        <dbReference type="Proteomes" id="UP000184612"/>
    </source>
</evidence>
<feature type="transmembrane region" description="Helical" evidence="5">
    <location>
        <begin position="349"/>
        <end position="371"/>
    </location>
</feature>